<name>D6ZB62_SEGRD</name>
<dbReference type="Proteomes" id="UP000002247">
    <property type="component" value="Chromosome"/>
</dbReference>
<keyword evidence="3" id="KW-1185">Reference proteome</keyword>
<dbReference type="AlphaFoldDB" id="D6ZB62"/>
<sequence>MPWTLTTFLAKRKAPLCGTLPARAPWPPEETERLASGTERAQLLERRQGGRDGLA</sequence>
<dbReference type="EMBL" id="CP001958">
    <property type="protein sequence ID" value="ADG96821.1"/>
    <property type="molecule type" value="Genomic_DNA"/>
</dbReference>
<dbReference type="HOGENOM" id="CLU_3084606_0_0_11"/>
<gene>
    <name evidence="2" type="ordered locus">Srot_0334</name>
</gene>
<feature type="region of interest" description="Disordered" evidence="1">
    <location>
        <begin position="20"/>
        <end position="55"/>
    </location>
</feature>
<accession>D6ZB62</accession>
<evidence type="ECO:0000313" key="3">
    <source>
        <dbReference type="Proteomes" id="UP000002247"/>
    </source>
</evidence>
<dbReference type="KEGG" id="srt:Srot_0334"/>
<organism evidence="2 3">
    <name type="scientific">Segniliparus rotundus (strain ATCC BAA-972 / CDC 1076 / CIP 108378 / DSM 44985 / JCM 13578)</name>
    <dbReference type="NCBI Taxonomy" id="640132"/>
    <lineage>
        <taxon>Bacteria</taxon>
        <taxon>Bacillati</taxon>
        <taxon>Actinomycetota</taxon>
        <taxon>Actinomycetes</taxon>
        <taxon>Mycobacteriales</taxon>
        <taxon>Segniliparaceae</taxon>
        <taxon>Segniliparus</taxon>
    </lineage>
</organism>
<dbReference type="STRING" id="640132.Srot_0334"/>
<evidence type="ECO:0000256" key="1">
    <source>
        <dbReference type="SAM" id="MobiDB-lite"/>
    </source>
</evidence>
<reference evidence="2 3" key="1">
    <citation type="journal article" date="2010" name="Stand. Genomic Sci.">
        <title>Complete genome sequence of Segniliparus rotundus type strain (CDC 1076).</title>
        <authorList>
            <person name="Sikorski J."/>
            <person name="Lapidus A."/>
            <person name="Copeland A."/>
            <person name="Misra M."/>
            <person name="Glavina Del Rio T."/>
            <person name="Nolan M."/>
            <person name="Lucas S."/>
            <person name="Chen F."/>
            <person name="Tice H."/>
            <person name="Cheng J.F."/>
            <person name="Jando M."/>
            <person name="Schneider S."/>
            <person name="Bruce D."/>
            <person name="Goodwin L."/>
            <person name="Pitluck S."/>
            <person name="Liolios K."/>
            <person name="Mikhailova N."/>
            <person name="Pati A."/>
            <person name="Ivanova N."/>
            <person name="Mavromatis K."/>
            <person name="Chen A."/>
            <person name="Palaniappan K."/>
            <person name="Chertkov O."/>
            <person name="Land M."/>
            <person name="Hauser L."/>
            <person name="Chang Y.J."/>
            <person name="Jeffries C.D."/>
            <person name="Brettin T."/>
            <person name="Detter J.C."/>
            <person name="Han C."/>
            <person name="Rohde M."/>
            <person name="Goker M."/>
            <person name="Bristow J."/>
            <person name="Eisen J.A."/>
            <person name="Markowitz V."/>
            <person name="Hugenholtz P."/>
            <person name="Kyrpides N.C."/>
            <person name="Klenk H.P."/>
        </authorList>
    </citation>
    <scope>NUCLEOTIDE SEQUENCE [LARGE SCALE GENOMIC DNA]</scope>
    <source>
        <strain evidence="3">ATCC BAA-972 / CDC 1076 / CIP 108378 / DSM 44985 / JCM 13578</strain>
    </source>
</reference>
<feature type="compositionally biased region" description="Basic and acidic residues" evidence="1">
    <location>
        <begin position="42"/>
        <end position="55"/>
    </location>
</feature>
<evidence type="ECO:0000313" key="2">
    <source>
        <dbReference type="EMBL" id="ADG96821.1"/>
    </source>
</evidence>
<protein>
    <submittedName>
        <fullName evidence="2">Uncharacterized protein</fullName>
    </submittedName>
</protein>
<proteinExistence type="predicted"/>